<evidence type="ECO:0000259" key="3">
    <source>
        <dbReference type="Pfam" id="PF14392"/>
    </source>
</evidence>
<dbReference type="InterPro" id="IPR025558">
    <property type="entry name" value="DUF4283"/>
</dbReference>
<evidence type="ECO:0000259" key="2">
    <source>
        <dbReference type="Pfam" id="PF14111"/>
    </source>
</evidence>
<protein>
    <submittedName>
        <fullName evidence="4">Zinc knuckle CX2CX4HX4C</fullName>
    </submittedName>
</protein>
<accession>A0A2P5AEW2</accession>
<comment type="caution">
    <text evidence="4">The sequence shown here is derived from an EMBL/GenBank/DDBJ whole genome shotgun (WGS) entry which is preliminary data.</text>
</comment>
<proteinExistence type="predicted"/>
<evidence type="ECO:0000256" key="1">
    <source>
        <dbReference type="SAM" id="MobiDB-lite"/>
    </source>
</evidence>
<sequence>MDDIVGRWKNLSITEEESEVIGVSKTVETILDLWNPEKGVSIKEIGHNTFLFTFEDSVDRENILEKEPWNFNTCQLVLKPIDDVTDTDWNDYSLTSFWIQLHNLPLFGRTRDIGELIEDRVGVCLDVETDENGQCFGKFVRVDISKPSRVLLGDDARIVWVEFKYERLPDFCFICDLQNDTGEETMEPTLGEKELSGFPTDDGGLTSFRMMVHYNRLFQKNRRHNHSFDSASESADLEHGSKEVVGPRL</sequence>
<dbReference type="InterPro" id="IPR040256">
    <property type="entry name" value="At4g02000-like"/>
</dbReference>
<keyword evidence="5" id="KW-1185">Reference proteome</keyword>
<dbReference type="OrthoDB" id="1750606at2759"/>
<feature type="domain" description="DUF4283" evidence="2">
    <location>
        <begin position="7"/>
        <end position="81"/>
    </location>
</feature>
<dbReference type="PANTHER" id="PTHR31286:SF167">
    <property type="entry name" value="OS09G0268800 PROTEIN"/>
    <property type="match status" value="1"/>
</dbReference>
<dbReference type="Proteomes" id="UP000237105">
    <property type="component" value="Unassembled WGS sequence"/>
</dbReference>
<feature type="region of interest" description="Disordered" evidence="1">
    <location>
        <begin position="229"/>
        <end position="249"/>
    </location>
</feature>
<dbReference type="PANTHER" id="PTHR31286">
    <property type="entry name" value="GLYCINE-RICH CELL WALL STRUCTURAL PROTEIN 1.8-LIKE"/>
    <property type="match status" value="1"/>
</dbReference>
<feature type="domain" description="Zinc knuckle CX2CX4HX4C" evidence="3">
    <location>
        <begin position="159"/>
        <end position="175"/>
    </location>
</feature>
<dbReference type="AlphaFoldDB" id="A0A2P5AEW2"/>
<reference evidence="5" key="1">
    <citation type="submission" date="2016-06" db="EMBL/GenBank/DDBJ databases">
        <title>Parallel loss of symbiosis genes in relatives of nitrogen-fixing non-legume Parasponia.</title>
        <authorList>
            <person name="Van Velzen R."/>
            <person name="Holmer R."/>
            <person name="Bu F."/>
            <person name="Rutten L."/>
            <person name="Van Zeijl A."/>
            <person name="Liu W."/>
            <person name="Santuari L."/>
            <person name="Cao Q."/>
            <person name="Sharma T."/>
            <person name="Shen D."/>
            <person name="Roswanjaya Y."/>
            <person name="Wardhani T."/>
            <person name="Kalhor M.S."/>
            <person name="Jansen J."/>
            <person name="Van den Hoogen J."/>
            <person name="Gungor B."/>
            <person name="Hartog M."/>
            <person name="Hontelez J."/>
            <person name="Verver J."/>
            <person name="Yang W.-C."/>
            <person name="Schijlen E."/>
            <person name="Repin R."/>
            <person name="Schilthuizen M."/>
            <person name="Schranz E."/>
            <person name="Heidstra R."/>
            <person name="Miyata K."/>
            <person name="Fedorova E."/>
            <person name="Kohlen W."/>
            <person name="Bisseling T."/>
            <person name="Smit S."/>
            <person name="Geurts R."/>
        </authorList>
    </citation>
    <scope>NUCLEOTIDE SEQUENCE [LARGE SCALE GENOMIC DNA]</scope>
    <source>
        <strain evidence="5">cv. WU1-14</strain>
    </source>
</reference>
<dbReference type="InterPro" id="IPR025836">
    <property type="entry name" value="Zn_knuckle_CX2CX4HX4C"/>
</dbReference>
<organism evidence="4 5">
    <name type="scientific">Parasponia andersonii</name>
    <name type="common">Sponia andersonii</name>
    <dbReference type="NCBI Taxonomy" id="3476"/>
    <lineage>
        <taxon>Eukaryota</taxon>
        <taxon>Viridiplantae</taxon>
        <taxon>Streptophyta</taxon>
        <taxon>Embryophyta</taxon>
        <taxon>Tracheophyta</taxon>
        <taxon>Spermatophyta</taxon>
        <taxon>Magnoliopsida</taxon>
        <taxon>eudicotyledons</taxon>
        <taxon>Gunneridae</taxon>
        <taxon>Pentapetalae</taxon>
        <taxon>rosids</taxon>
        <taxon>fabids</taxon>
        <taxon>Rosales</taxon>
        <taxon>Cannabaceae</taxon>
        <taxon>Parasponia</taxon>
    </lineage>
</organism>
<dbReference type="Pfam" id="PF14392">
    <property type="entry name" value="zf-CCHC_4"/>
    <property type="match status" value="1"/>
</dbReference>
<dbReference type="EMBL" id="JXTB01000629">
    <property type="protein sequence ID" value="PON35072.1"/>
    <property type="molecule type" value="Genomic_DNA"/>
</dbReference>
<gene>
    <name evidence="4" type="ORF">PanWU01x14_339170</name>
</gene>
<evidence type="ECO:0000313" key="5">
    <source>
        <dbReference type="Proteomes" id="UP000237105"/>
    </source>
</evidence>
<evidence type="ECO:0000313" key="4">
    <source>
        <dbReference type="EMBL" id="PON35072.1"/>
    </source>
</evidence>
<name>A0A2P5AEW2_PARAD</name>
<dbReference type="STRING" id="3476.A0A2P5AEW2"/>
<dbReference type="Pfam" id="PF14111">
    <property type="entry name" value="DUF4283"/>
    <property type="match status" value="1"/>
</dbReference>